<dbReference type="STRING" id="76595.SAMN05660313_00974"/>
<dbReference type="InterPro" id="IPR000182">
    <property type="entry name" value="GNAT_dom"/>
</dbReference>
<feature type="domain" description="N-acetyltransferase" evidence="1">
    <location>
        <begin position="2"/>
        <end position="147"/>
    </location>
</feature>
<dbReference type="PANTHER" id="PTHR43072">
    <property type="entry name" value="N-ACETYLTRANSFERASE"/>
    <property type="match status" value="1"/>
</dbReference>
<reference evidence="3" key="1">
    <citation type="submission" date="2016-11" db="EMBL/GenBank/DDBJ databases">
        <authorList>
            <person name="Varghese N."/>
            <person name="Submissions S."/>
        </authorList>
    </citation>
    <scope>NUCLEOTIDE SEQUENCE [LARGE SCALE GENOMIC DNA]</scope>
    <source>
        <strain evidence="3">DSM 24786</strain>
    </source>
</reference>
<accession>A0A1K1MVX8</accession>
<evidence type="ECO:0000259" key="1">
    <source>
        <dbReference type="PROSITE" id="PS51186"/>
    </source>
</evidence>
<dbReference type="GO" id="GO:0016747">
    <property type="term" value="F:acyltransferase activity, transferring groups other than amino-acyl groups"/>
    <property type="evidence" value="ECO:0007669"/>
    <property type="project" value="InterPro"/>
</dbReference>
<dbReference type="PANTHER" id="PTHR43072:SF60">
    <property type="entry name" value="L-2,4-DIAMINOBUTYRIC ACID ACETYLTRANSFERASE"/>
    <property type="match status" value="1"/>
</dbReference>
<organism evidence="2 3">
    <name type="scientific">Cellulophaga fucicola</name>
    <dbReference type="NCBI Taxonomy" id="76595"/>
    <lineage>
        <taxon>Bacteria</taxon>
        <taxon>Pseudomonadati</taxon>
        <taxon>Bacteroidota</taxon>
        <taxon>Flavobacteriia</taxon>
        <taxon>Flavobacteriales</taxon>
        <taxon>Flavobacteriaceae</taxon>
        <taxon>Cellulophaga</taxon>
    </lineage>
</organism>
<dbReference type="RefSeq" id="WP_072302617.1">
    <property type="nucleotide sequence ID" value="NZ_FPIY01000001.1"/>
</dbReference>
<keyword evidence="3" id="KW-1185">Reference proteome</keyword>
<sequence length="147" mass="17021">MVVIQKATVKDVSIIAPLFNSYRVFYKQESNLVAATEFLTERLNQNQSYVFIAFINNKAVGFTQLFTSFSSVSLKSVFILNDLYVDKNYRSQKVGASLLLKAKEFCKEKRYKGIALETAIDNPAQKLYERLNWKKDADCFHYFWTAN</sequence>
<protein>
    <submittedName>
        <fullName evidence="2">Ribosomal protein S18 acetylase RimI</fullName>
    </submittedName>
</protein>
<dbReference type="InterPro" id="IPR016181">
    <property type="entry name" value="Acyl_CoA_acyltransferase"/>
</dbReference>
<dbReference type="Gene3D" id="3.40.630.30">
    <property type="match status" value="1"/>
</dbReference>
<gene>
    <name evidence="2" type="ORF">SAMN05660313_00974</name>
</gene>
<proteinExistence type="predicted"/>
<dbReference type="EMBL" id="FPIY01000001">
    <property type="protein sequence ID" value="SFW27330.1"/>
    <property type="molecule type" value="Genomic_DNA"/>
</dbReference>
<dbReference type="OrthoDB" id="9792929at2"/>
<name>A0A1K1MVX8_9FLAO</name>
<keyword evidence="2" id="KW-0687">Ribonucleoprotein</keyword>
<dbReference type="Proteomes" id="UP000183257">
    <property type="component" value="Unassembled WGS sequence"/>
</dbReference>
<dbReference type="GO" id="GO:0005840">
    <property type="term" value="C:ribosome"/>
    <property type="evidence" value="ECO:0007669"/>
    <property type="project" value="UniProtKB-KW"/>
</dbReference>
<evidence type="ECO:0000313" key="2">
    <source>
        <dbReference type="EMBL" id="SFW27330.1"/>
    </source>
</evidence>
<dbReference type="CDD" id="cd04301">
    <property type="entry name" value="NAT_SF"/>
    <property type="match status" value="1"/>
</dbReference>
<dbReference type="PROSITE" id="PS51186">
    <property type="entry name" value="GNAT"/>
    <property type="match status" value="1"/>
</dbReference>
<evidence type="ECO:0000313" key="3">
    <source>
        <dbReference type="Proteomes" id="UP000183257"/>
    </source>
</evidence>
<dbReference type="SUPFAM" id="SSF55729">
    <property type="entry name" value="Acyl-CoA N-acyltransferases (Nat)"/>
    <property type="match status" value="1"/>
</dbReference>
<dbReference type="Pfam" id="PF00583">
    <property type="entry name" value="Acetyltransf_1"/>
    <property type="match status" value="1"/>
</dbReference>
<keyword evidence="2" id="KW-0689">Ribosomal protein</keyword>
<dbReference type="AlphaFoldDB" id="A0A1K1MVX8"/>